<dbReference type="InterPro" id="IPR003594">
    <property type="entry name" value="HATPase_dom"/>
</dbReference>
<evidence type="ECO:0000259" key="8">
    <source>
        <dbReference type="SMART" id="SM00387"/>
    </source>
</evidence>
<evidence type="ECO:0000256" key="4">
    <source>
        <dbReference type="ARBA" id="ARBA00022777"/>
    </source>
</evidence>
<feature type="transmembrane region" description="Helical" evidence="7">
    <location>
        <begin position="90"/>
        <end position="111"/>
    </location>
</feature>
<keyword evidence="7" id="KW-1133">Transmembrane helix</keyword>
<feature type="domain" description="Histidine kinase/HSP90-like ATPase" evidence="8">
    <location>
        <begin position="533"/>
        <end position="624"/>
    </location>
</feature>
<dbReference type="GO" id="GO:0000160">
    <property type="term" value="P:phosphorelay signal transduction system"/>
    <property type="evidence" value="ECO:0007669"/>
    <property type="project" value="UniProtKB-KW"/>
</dbReference>
<proteinExistence type="predicted"/>
<dbReference type="PANTHER" id="PTHR24421:SF10">
    <property type="entry name" value="NITRATE_NITRITE SENSOR PROTEIN NARQ"/>
    <property type="match status" value="1"/>
</dbReference>
<dbReference type="AlphaFoldDB" id="L1L9I8"/>
<evidence type="ECO:0000256" key="6">
    <source>
        <dbReference type="SAM" id="MobiDB-lite"/>
    </source>
</evidence>
<keyword evidence="7" id="KW-0472">Membrane</keyword>
<feature type="transmembrane region" description="Helical" evidence="7">
    <location>
        <begin position="164"/>
        <end position="187"/>
    </location>
</feature>
<dbReference type="Pfam" id="PF02518">
    <property type="entry name" value="HATPase_c"/>
    <property type="match status" value="1"/>
</dbReference>
<evidence type="ECO:0000313" key="10">
    <source>
        <dbReference type="Proteomes" id="UP000010411"/>
    </source>
</evidence>
<dbReference type="SUPFAM" id="SSF55874">
    <property type="entry name" value="ATPase domain of HSP90 chaperone/DNA topoisomerase II/histidine kinase"/>
    <property type="match status" value="1"/>
</dbReference>
<evidence type="ECO:0000256" key="5">
    <source>
        <dbReference type="ARBA" id="ARBA00023012"/>
    </source>
</evidence>
<dbReference type="SMART" id="SM00387">
    <property type="entry name" value="HATPase_c"/>
    <property type="match status" value="1"/>
</dbReference>
<name>L1L9I8_9ACTN</name>
<dbReference type="EMBL" id="AEJC01000008">
    <property type="protein sequence ID" value="EKX69370.1"/>
    <property type="molecule type" value="Genomic_DNA"/>
</dbReference>
<feature type="region of interest" description="Disordered" evidence="6">
    <location>
        <begin position="604"/>
        <end position="704"/>
    </location>
</feature>
<feature type="compositionally biased region" description="Basic and acidic residues" evidence="6">
    <location>
        <begin position="624"/>
        <end position="704"/>
    </location>
</feature>
<feature type="transmembrane region" description="Helical" evidence="7">
    <location>
        <begin position="270"/>
        <end position="289"/>
    </location>
</feature>
<accession>L1L9I8</accession>
<gene>
    <name evidence="9" type="ORF">STRIP9103_05837</name>
</gene>
<dbReference type="EC" id="2.7.13.3" evidence="2"/>
<feature type="transmembrane region" description="Helical" evidence="7">
    <location>
        <begin position="39"/>
        <end position="56"/>
    </location>
</feature>
<dbReference type="Gene3D" id="3.30.565.10">
    <property type="entry name" value="Histidine kinase-like ATPase, C-terminal domain"/>
    <property type="match status" value="1"/>
</dbReference>
<dbReference type="Proteomes" id="UP000010411">
    <property type="component" value="Unassembled WGS sequence"/>
</dbReference>
<keyword evidence="10" id="KW-1185">Reference proteome</keyword>
<keyword evidence="5" id="KW-0902">Two-component regulatory system</keyword>
<protein>
    <recommendedName>
        <fullName evidence="2">histidine kinase</fullName>
        <ecNumber evidence="2">2.7.13.3</ecNumber>
    </recommendedName>
</protein>
<keyword evidence="7" id="KW-0812">Transmembrane</keyword>
<dbReference type="PANTHER" id="PTHR24421">
    <property type="entry name" value="NITRATE/NITRITE SENSOR PROTEIN NARX-RELATED"/>
    <property type="match status" value="1"/>
</dbReference>
<feature type="transmembrane region" description="Helical" evidence="7">
    <location>
        <begin position="63"/>
        <end position="78"/>
    </location>
</feature>
<sequence length="704" mass="73673">MSPRRSRRTAVALAGVGAVFGAFVLVLVADDRHADSTSTVFSGAVGGLYLGAGLAARWRRPDNAVGLLMLLVGIGWFAEDLQISTDPAVHTVGLFLRSASSGFLIPLLLVFPDGRLRSRHDGEDGEEGEGGETGPPVVAVVDRRAHPVAAPVVDRRAHPVTAAVVDRTLVAAGCAVAFVLVPVSVFFHASVTPNLLLLHPVRDLHEVVEAVQFVMSGAVVAVLVWRWATATPPARRALAPLLVVGVVGALASGLDGAFGSASESSHPPLITVAHLTVLLLPLTFLAGVWRVRLGRTAVAELLRRMPLASRAELREALAKALGDRSLQVGFPAPDGTGYVDVEGRPLSVPPGRQATDLERDGRRVGVLVHDPALREDRYVLEAVVSAAALELDNQALVAELRESRRRVIEAGDEQRREVERALHDGAQQKFINLGLRLRLARRRVDAWEAGGASGGSVGGVPGGGAGAVELAGMLDDALAMLEQGHAELRVAARGIHPVVLSEAGLVPALRSLASDLPLTVDIHAAGLPPLPEPIELTAYYVVKEAISNVLRHADAETVRVELRCEDGALRLSVTDDGVGGADPAGGGTGLLGLRHRVTAYDGELSVRGGPDGGTVVAVTLPTGGERKPPDEDGRDGSLDQGGRDGLLDRGGRDGLLDRGGRDGLLDRGGRDGLLDRGGRDGPLDQGGREEPLDQGGREERGEPG</sequence>
<evidence type="ECO:0000256" key="1">
    <source>
        <dbReference type="ARBA" id="ARBA00000085"/>
    </source>
</evidence>
<evidence type="ECO:0000313" key="9">
    <source>
        <dbReference type="EMBL" id="EKX69370.1"/>
    </source>
</evidence>
<dbReference type="InterPro" id="IPR036890">
    <property type="entry name" value="HATPase_C_sf"/>
</dbReference>
<evidence type="ECO:0000256" key="3">
    <source>
        <dbReference type="ARBA" id="ARBA00022679"/>
    </source>
</evidence>
<evidence type="ECO:0000256" key="7">
    <source>
        <dbReference type="SAM" id="Phobius"/>
    </source>
</evidence>
<feature type="transmembrane region" description="Helical" evidence="7">
    <location>
        <begin position="237"/>
        <end position="258"/>
    </location>
</feature>
<dbReference type="PATRIC" id="fig|698759.3.peg.102"/>
<comment type="catalytic activity">
    <reaction evidence="1">
        <text>ATP + protein L-histidine = ADP + protein N-phospho-L-histidine.</text>
        <dbReference type="EC" id="2.7.13.3"/>
    </reaction>
</comment>
<comment type="caution">
    <text evidence="9">The sequence shown here is derived from an EMBL/GenBank/DDBJ whole genome shotgun (WGS) entry which is preliminary data.</text>
</comment>
<organism evidence="9 10">
    <name type="scientific">Streptomyces ipomoeae 91-03</name>
    <dbReference type="NCBI Taxonomy" id="698759"/>
    <lineage>
        <taxon>Bacteria</taxon>
        <taxon>Bacillati</taxon>
        <taxon>Actinomycetota</taxon>
        <taxon>Actinomycetes</taxon>
        <taxon>Kitasatosporales</taxon>
        <taxon>Streptomycetaceae</taxon>
        <taxon>Streptomyces</taxon>
    </lineage>
</organism>
<dbReference type="CDD" id="cd16917">
    <property type="entry name" value="HATPase_UhpB-NarQ-NarX-like"/>
    <property type="match status" value="1"/>
</dbReference>
<keyword evidence="4 9" id="KW-0418">Kinase</keyword>
<keyword evidence="3" id="KW-0808">Transferase</keyword>
<feature type="transmembrane region" description="Helical" evidence="7">
    <location>
        <begin position="207"/>
        <end position="225"/>
    </location>
</feature>
<dbReference type="GO" id="GO:0004673">
    <property type="term" value="F:protein histidine kinase activity"/>
    <property type="evidence" value="ECO:0007669"/>
    <property type="project" value="UniProtKB-EC"/>
</dbReference>
<reference evidence="9 10" key="1">
    <citation type="submission" date="2012-11" db="EMBL/GenBank/DDBJ databases">
        <authorList>
            <person name="Huguet-Tapia J.C."/>
            <person name="Durkin A.S."/>
            <person name="Pettis G.S."/>
            <person name="Badger J.H."/>
        </authorList>
    </citation>
    <scope>NUCLEOTIDE SEQUENCE [LARGE SCALE GENOMIC DNA]</scope>
    <source>
        <strain evidence="9 10">91-03</strain>
    </source>
</reference>
<dbReference type="InterPro" id="IPR050482">
    <property type="entry name" value="Sensor_HK_TwoCompSys"/>
</dbReference>
<evidence type="ECO:0000256" key="2">
    <source>
        <dbReference type="ARBA" id="ARBA00012438"/>
    </source>
</evidence>